<reference evidence="2 3" key="1">
    <citation type="submission" date="2021-06" db="EMBL/GenBank/DDBJ databases">
        <authorList>
            <person name="Palmer J.M."/>
        </authorList>
    </citation>
    <scope>NUCLEOTIDE SEQUENCE [LARGE SCALE GENOMIC DNA]</scope>
    <source>
        <strain evidence="2 3">XC_2019</strain>
        <tissue evidence="2">Muscle</tissue>
    </source>
</reference>
<proteinExistence type="predicted"/>
<comment type="caution">
    <text evidence="2">The sequence shown here is derived from an EMBL/GenBank/DDBJ whole genome shotgun (WGS) entry which is preliminary data.</text>
</comment>
<organism evidence="2 3">
    <name type="scientific">Xenoophorus captivus</name>
    <dbReference type="NCBI Taxonomy" id="1517983"/>
    <lineage>
        <taxon>Eukaryota</taxon>
        <taxon>Metazoa</taxon>
        <taxon>Chordata</taxon>
        <taxon>Craniata</taxon>
        <taxon>Vertebrata</taxon>
        <taxon>Euteleostomi</taxon>
        <taxon>Actinopterygii</taxon>
        <taxon>Neopterygii</taxon>
        <taxon>Teleostei</taxon>
        <taxon>Neoteleostei</taxon>
        <taxon>Acanthomorphata</taxon>
        <taxon>Ovalentaria</taxon>
        <taxon>Atherinomorphae</taxon>
        <taxon>Cyprinodontiformes</taxon>
        <taxon>Goodeidae</taxon>
        <taxon>Xenoophorus</taxon>
    </lineage>
</organism>
<feature type="compositionally biased region" description="Polar residues" evidence="1">
    <location>
        <begin position="45"/>
        <end position="56"/>
    </location>
</feature>
<protein>
    <submittedName>
        <fullName evidence="2">Uncharacterized protein</fullName>
    </submittedName>
</protein>
<sequence>MAQILTSPPPQRPPPGGPAEVEGREETKSEINDGSQMNDRDTQERSSGPYPSQSTRYCHPRPRLRESMIRRTVQIGCPDRPGWVVGVRPEGKKYWKQKV</sequence>
<dbReference type="Proteomes" id="UP001434883">
    <property type="component" value="Unassembled WGS sequence"/>
</dbReference>
<gene>
    <name evidence="2" type="ORF">XENOCAPTIV_003303</name>
</gene>
<name>A0ABV0SDS8_9TELE</name>
<feature type="compositionally biased region" description="Pro residues" evidence="1">
    <location>
        <begin position="7"/>
        <end position="17"/>
    </location>
</feature>
<evidence type="ECO:0000313" key="2">
    <source>
        <dbReference type="EMBL" id="MEQ2218444.1"/>
    </source>
</evidence>
<dbReference type="EMBL" id="JAHRIN010076961">
    <property type="protein sequence ID" value="MEQ2218444.1"/>
    <property type="molecule type" value="Genomic_DNA"/>
</dbReference>
<accession>A0ABV0SDS8</accession>
<feature type="region of interest" description="Disordered" evidence="1">
    <location>
        <begin position="1"/>
        <end position="63"/>
    </location>
</feature>
<evidence type="ECO:0000256" key="1">
    <source>
        <dbReference type="SAM" id="MobiDB-lite"/>
    </source>
</evidence>
<evidence type="ECO:0000313" key="3">
    <source>
        <dbReference type="Proteomes" id="UP001434883"/>
    </source>
</evidence>
<feature type="compositionally biased region" description="Basic and acidic residues" evidence="1">
    <location>
        <begin position="21"/>
        <end position="31"/>
    </location>
</feature>
<keyword evidence="3" id="KW-1185">Reference proteome</keyword>